<evidence type="ECO:0000313" key="1">
    <source>
        <dbReference type="EMBL" id="KRZ15041.1"/>
    </source>
</evidence>
<reference evidence="1 2" key="1">
    <citation type="submission" date="2015-01" db="EMBL/GenBank/DDBJ databases">
        <title>Evolution of Trichinella species and genotypes.</title>
        <authorList>
            <person name="Korhonen P.K."/>
            <person name="Edoardo P."/>
            <person name="Giuseppe L.R."/>
            <person name="Gasser R.B."/>
        </authorList>
    </citation>
    <scope>NUCLEOTIDE SEQUENCE [LARGE SCALE GENOMIC DNA]</scope>
    <source>
        <strain evidence="1">ISS1029</strain>
    </source>
</reference>
<name>A0A0V1HXB5_9BILA</name>
<keyword evidence="2" id="KW-1185">Reference proteome</keyword>
<dbReference type="AlphaFoldDB" id="A0A0V1HXB5"/>
<sequence>MLAFQYGEHLGDFSEVFIEIVNSGAIFLCFGQLNFPPFPILTHKLSITKGVPLGNCNLETVLYDNYYKNEMHRFYHALNCSHYKRIMIQRLRQYLDKYAFMRRATMLVCHNVCFEYLHPTKNDHFIEYYALHDLNYSINFSMMPRIKLIIEEKLISSSLVFILISQDITYKLSHAKDVSECCSTKMKLRYKCYYNQRLLLAGIRGTFLVKVNKTQFYGVLSSRQTLYRSQLFPLVSHHN</sequence>
<organism evidence="1 2">
    <name type="scientific">Trichinella zimbabwensis</name>
    <dbReference type="NCBI Taxonomy" id="268475"/>
    <lineage>
        <taxon>Eukaryota</taxon>
        <taxon>Metazoa</taxon>
        <taxon>Ecdysozoa</taxon>
        <taxon>Nematoda</taxon>
        <taxon>Enoplea</taxon>
        <taxon>Dorylaimia</taxon>
        <taxon>Trichinellida</taxon>
        <taxon>Trichinellidae</taxon>
        <taxon>Trichinella</taxon>
    </lineage>
</organism>
<dbReference type="EMBL" id="JYDP01000020">
    <property type="protein sequence ID" value="KRZ15041.1"/>
    <property type="molecule type" value="Genomic_DNA"/>
</dbReference>
<evidence type="ECO:0000313" key="2">
    <source>
        <dbReference type="Proteomes" id="UP000055024"/>
    </source>
</evidence>
<gene>
    <name evidence="1" type="ORF">T11_13528</name>
</gene>
<dbReference type="Proteomes" id="UP000055024">
    <property type="component" value="Unassembled WGS sequence"/>
</dbReference>
<comment type="caution">
    <text evidence="1">The sequence shown here is derived from an EMBL/GenBank/DDBJ whole genome shotgun (WGS) entry which is preliminary data.</text>
</comment>
<protein>
    <submittedName>
        <fullName evidence="1">Uncharacterized protein</fullName>
    </submittedName>
</protein>
<accession>A0A0V1HXB5</accession>
<proteinExistence type="predicted"/>